<dbReference type="VEuPathDB" id="FungiDB:VP01_2470g3"/>
<evidence type="ECO:0000313" key="2">
    <source>
        <dbReference type="EMBL" id="KNZ56196.1"/>
    </source>
</evidence>
<dbReference type="EMBL" id="LAVV01007359">
    <property type="protein sequence ID" value="KNZ56196.1"/>
    <property type="molecule type" value="Genomic_DNA"/>
</dbReference>
<feature type="region of interest" description="Disordered" evidence="1">
    <location>
        <begin position="76"/>
        <end position="114"/>
    </location>
</feature>
<evidence type="ECO:0000256" key="1">
    <source>
        <dbReference type="SAM" id="MobiDB-lite"/>
    </source>
</evidence>
<sequence length="155" mass="17485">MSSAAATAETHSYHLAYISSTPQQRLKFADTCKVAFLPDADKSLLGKQLAIEKLSDKDFVNKFFYFAGEKTDLAHISGSDEEDEEMNKEDADFLHDDQMDSAREENNKHDTENDDAKNVTITYQAMLIDEDLGSPTAHTSHHFLSLHRRSSHMNC</sequence>
<organism evidence="2 3">
    <name type="scientific">Puccinia sorghi</name>
    <dbReference type="NCBI Taxonomy" id="27349"/>
    <lineage>
        <taxon>Eukaryota</taxon>
        <taxon>Fungi</taxon>
        <taxon>Dikarya</taxon>
        <taxon>Basidiomycota</taxon>
        <taxon>Pucciniomycotina</taxon>
        <taxon>Pucciniomycetes</taxon>
        <taxon>Pucciniales</taxon>
        <taxon>Pucciniaceae</taxon>
        <taxon>Puccinia</taxon>
    </lineage>
</organism>
<dbReference type="STRING" id="27349.A0A0L6V5X0"/>
<reference evidence="2 3" key="1">
    <citation type="submission" date="2015-08" db="EMBL/GenBank/DDBJ databases">
        <title>Next Generation Sequencing and Analysis of the Genome of Puccinia sorghi L Schw, the Causal Agent of Maize Common Rust.</title>
        <authorList>
            <person name="Rochi L."/>
            <person name="Burguener G."/>
            <person name="Darino M."/>
            <person name="Turjanski A."/>
            <person name="Kreff E."/>
            <person name="Dieguez M.J."/>
            <person name="Sacco F."/>
        </authorList>
    </citation>
    <scope>NUCLEOTIDE SEQUENCE [LARGE SCALE GENOMIC DNA]</scope>
    <source>
        <strain evidence="2 3">RO10H11247</strain>
    </source>
</reference>
<keyword evidence="3" id="KW-1185">Reference proteome</keyword>
<proteinExistence type="predicted"/>
<accession>A0A0L6V5X0</accession>
<evidence type="ECO:0000313" key="3">
    <source>
        <dbReference type="Proteomes" id="UP000037035"/>
    </source>
</evidence>
<protein>
    <submittedName>
        <fullName evidence="2">Uncharacterized protein</fullName>
    </submittedName>
</protein>
<feature type="compositionally biased region" description="Basic and acidic residues" evidence="1">
    <location>
        <begin position="88"/>
        <end position="114"/>
    </location>
</feature>
<name>A0A0L6V5X0_9BASI</name>
<gene>
    <name evidence="2" type="ORF">VP01_2470g3</name>
</gene>
<comment type="caution">
    <text evidence="2">The sequence shown here is derived from an EMBL/GenBank/DDBJ whole genome shotgun (WGS) entry which is preliminary data.</text>
</comment>
<dbReference type="AlphaFoldDB" id="A0A0L6V5X0"/>
<dbReference type="Proteomes" id="UP000037035">
    <property type="component" value="Unassembled WGS sequence"/>
</dbReference>